<keyword evidence="3" id="KW-1185">Reference proteome</keyword>
<evidence type="ECO:0000313" key="2">
    <source>
        <dbReference type="EMBL" id="QEG16149.1"/>
    </source>
</evidence>
<sequence>MVGGADAAMLPSAQAVLSPAVTPPRAVIQLNMPEMYVVGAAEVLSISDCPPIDPGDGPVVISTFKNVSHNVLNIYVEGETEPIGVTAGHPIWSEDRQAFIHSDQLQPGERLRSAVGKTVRITSIEIRAGPEPVYNLEVAGEHVYSVTNSGLLVHNVSDCNLVTKIGLPDGSYIDLNAPRVGNVVAQTAEEASFLRNVQRTFGDDSVFTGATRHRGNIVIQRNDIDTSIENLRLMQGGNTPFARNAAGEWEKLNLHHVGRQDGMMIEIISSHNAYNPTTGGVLHISGPGGPVRQSRLSITYWQQRLEDMIDAGLVSPELLRELGG</sequence>
<dbReference type="Gene3D" id="2.170.16.10">
    <property type="entry name" value="Hedgehog/Intein (Hint) domain"/>
    <property type="match status" value="1"/>
</dbReference>
<proteinExistence type="predicted"/>
<dbReference type="CDD" id="cd00081">
    <property type="entry name" value="Hint"/>
    <property type="match status" value="1"/>
</dbReference>
<reference evidence="2 3" key="1">
    <citation type="submission" date="2019-08" db="EMBL/GenBank/DDBJ databases">
        <title>Deep-cultivation of Planctomycetes and their phenomic and genomic characterization uncovers novel biology.</title>
        <authorList>
            <person name="Wiegand S."/>
            <person name="Jogler M."/>
            <person name="Boedeker C."/>
            <person name="Pinto D."/>
            <person name="Vollmers J."/>
            <person name="Rivas-Marin E."/>
            <person name="Kohn T."/>
            <person name="Peeters S.H."/>
            <person name="Heuer A."/>
            <person name="Rast P."/>
            <person name="Oberbeckmann S."/>
            <person name="Bunk B."/>
            <person name="Jeske O."/>
            <person name="Meyerdierks A."/>
            <person name="Storesund J.E."/>
            <person name="Kallscheuer N."/>
            <person name="Luecker S."/>
            <person name="Lage O.M."/>
            <person name="Pohl T."/>
            <person name="Merkel B.J."/>
            <person name="Hornburger P."/>
            <person name="Mueller R.-W."/>
            <person name="Bruemmer F."/>
            <person name="Labrenz M."/>
            <person name="Spormann A.M."/>
            <person name="Op den Camp H."/>
            <person name="Overmann J."/>
            <person name="Amann R."/>
            <person name="Jetten M.S.M."/>
            <person name="Mascher T."/>
            <person name="Medema M.H."/>
            <person name="Devos D.P."/>
            <person name="Kaster A.-K."/>
            <person name="Ovreas L."/>
            <person name="Rohde M."/>
            <person name="Galperin M.Y."/>
            <person name="Jogler C."/>
        </authorList>
    </citation>
    <scope>NUCLEOTIDE SEQUENCE [LARGE SCALE GENOMIC DNA]</scope>
    <source>
        <strain evidence="2 3">DSM 8797</strain>
    </source>
</reference>
<dbReference type="Pfam" id="PF07591">
    <property type="entry name" value="PT-HINT"/>
    <property type="match status" value="1"/>
</dbReference>
<gene>
    <name evidence="2" type="ORF">GmarT_20100</name>
</gene>
<evidence type="ECO:0000259" key="1">
    <source>
        <dbReference type="Pfam" id="PF14411"/>
    </source>
</evidence>
<dbReference type="InterPro" id="IPR026834">
    <property type="entry name" value="LHH"/>
</dbReference>
<evidence type="ECO:0000313" key="3">
    <source>
        <dbReference type="Proteomes" id="UP000322887"/>
    </source>
</evidence>
<name>A0ABX5YKC3_9PLAN</name>
<protein>
    <recommendedName>
        <fullName evidence="1">LHH domain-containing protein</fullName>
    </recommendedName>
</protein>
<dbReference type="PROSITE" id="PS50818">
    <property type="entry name" value="INTEIN_C_TER"/>
    <property type="match status" value="1"/>
</dbReference>
<dbReference type="EMBL" id="CP042910">
    <property type="protein sequence ID" value="QEG16149.1"/>
    <property type="molecule type" value="Genomic_DNA"/>
</dbReference>
<dbReference type="InterPro" id="IPR036844">
    <property type="entry name" value="Hint_dom_sf"/>
</dbReference>
<dbReference type="Proteomes" id="UP000322887">
    <property type="component" value="Chromosome"/>
</dbReference>
<feature type="domain" description="LHH" evidence="1">
    <location>
        <begin position="230"/>
        <end position="307"/>
    </location>
</feature>
<dbReference type="InterPro" id="IPR030934">
    <property type="entry name" value="Intein_C"/>
</dbReference>
<accession>A0ABX5YKC3</accession>
<dbReference type="Pfam" id="PF14411">
    <property type="entry name" value="LHH"/>
    <property type="match status" value="1"/>
</dbReference>
<dbReference type="SUPFAM" id="SSF51294">
    <property type="entry name" value="Hedgehog/intein (Hint) domain"/>
    <property type="match status" value="1"/>
</dbReference>
<organism evidence="2 3">
    <name type="scientific">Gimesia maris</name>
    <dbReference type="NCBI Taxonomy" id="122"/>
    <lineage>
        <taxon>Bacteria</taxon>
        <taxon>Pseudomonadati</taxon>
        <taxon>Planctomycetota</taxon>
        <taxon>Planctomycetia</taxon>
        <taxon>Planctomycetales</taxon>
        <taxon>Planctomycetaceae</taxon>
        <taxon>Gimesia</taxon>
    </lineage>
</organism>